<dbReference type="InterPro" id="IPR023996">
    <property type="entry name" value="TonB-dep_OMP_SusC/RagA"/>
</dbReference>
<dbReference type="InterPro" id="IPR008969">
    <property type="entry name" value="CarboxyPept-like_regulatory"/>
</dbReference>
<evidence type="ECO:0000313" key="10">
    <source>
        <dbReference type="EMBL" id="MDO1449389.1"/>
    </source>
</evidence>
<evidence type="ECO:0000313" key="11">
    <source>
        <dbReference type="Proteomes" id="UP001168528"/>
    </source>
</evidence>
<comment type="caution">
    <text evidence="10">The sequence shown here is derived from an EMBL/GenBank/DDBJ whole genome shotgun (WGS) entry which is preliminary data.</text>
</comment>
<dbReference type="EMBL" id="JAUKPO010000018">
    <property type="protein sequence ID" value="MDO1449389.1"/>
    <property type="molecule type" value="Genomic_DNA"/>
</dbReference>
<organism evidence="10 11">
    <name type="scientific">Rhodocytophaga aerolata</name>
    <dbReference type="NCBI Taxonomy" id="455078"/>
    <lineage>
        <taxon>Bacteria</taxon>
        <taxon>Pseudomonadati</taxon>
        <taxon>Bacteroidota</taxon>
        <taxon>Cytophagia</taxon>
        <taxon>Cytophagales</taxon>
        <taxon>Rhodocytophagaceae</taxon>
        <taxon>Rhodocytophaga</taxon>
    </lineage>
</organism>
<feature type="chain" id="PRO_5046549027" evidence="8">
    <location>
        <begin position="18"/>
        <end position="998"/>
    </location>
</feature>
<evidence type="ECO:0000256" key="6">
    <source>
        <dbReference type="ARBA" id="ARBA00023237"/>
    </source>
</evidence>
<dbReference type="Proteomes" id="UP001168528">
    <property type="component" value="Unassembled WGS sequence"/>
</dbReference>
<proteinExistence type="inferred from homology"/>
<accession>A0ABT8RBL3</accession>
<dbReference type="NCBIfam" id="TIGR04056">
    <property type="entry name" value="OMP_RagA_SusC"/>
    <property type="match status" value="1"/>
</dbReference>
<dbReference type="NCBIfam" id="TIGR04057">
    <property type="entry name" value="SusC_RagA_signa"/>
    <property type="match status" value="1"/>
</dbReference>
<dbReference type="Gene3D" id="2.60.40.1120">
    <property type="entry name" value="Carboxypeptidase-like, regulatory domain"/>
    <property type="match status" value="1"/>
</dbReference>
<dbReference type="InterPro" id="IPR039426">
    <property type="entry name" value="TonB-dep_rcpt-like"/>
</dbReference>
<keyword evidence="4 7" id="KW-0812">Transmembrane</keyword>
<dbReference type="InterPro" id="IPR012910">
    <property type="entry name" value="Plug_dom"/>
</dbReference>
<dbReference type="Pfam" id="PF13715">
    <property type="entry name" value="CarbopepD_reg_2"/>
    <property type="match status" value="1"/>
</dbReference>
<evidence type="ECO:0000256" key="5">
    <source>
        <dbReference type="ARBA" id="ARBA00023136"/>
    </source>
</evidence>
<sequence length="998" mass="107865">MLFLTAMLTCIFLQAHAQEITIRGNVTEEGTPLPGVNVILKGTSNGTVTDANGAYTLSVPSNGTLSFSYIGYVTEDVAINGRTIIDISLAPDIKSLNEVVVVGYGTQRKIETTGAIASVKAAEITQTPVVNVAQGLQARAAGVQITQNSAAPGGNISVRIRGTNSINGTSEPLYVIDGIQISNGGGVNEVSPLSSINPNDIESVEVLKDASATAIYGARGANGVILITTKRGKAGASRVTYEGYYGIQQASKQLDVLNATQYAQLENEIYANNPPYTNPASLGEGTNWQDLIMRDASIQNHQLSVTGGSDKTQLALSANYFNQDGIIINSNFKRYSIRLNLDHQINNRIKIGTSIVGSYNGSDRIPTGSESIDGPAVTGSIVGAALGAPPVLVPYREDGSIFPFGEQAGGTYRELANPLGLAAILNKTTYKRTLANIYSDFSLLEGLTYRASFNIDIENRLFDSYSPRSILSQVDLASGGGSAEKTNSNYLNLLHESILTYSKTFAAVHSLKFTGLFATQANQFNRNTIQASKFPNDVTGNEAVQLAIDRTISSDRSKDRLDSYMGRINYGFRDKYFLDLTARYDGASKFGKNHKYGFFPAVSAAWRVIEEGFMQNITLISDLKLRASYGITGNAGAIGPYQSLATVASSSGYSLNHIYANGLSPNRIPNPDLRWEKSIQTDIGLDISLLKNRLSFIVDVYNKKTNDLLFVKSLPLSSGYGTITGNFAEIQNRGIELSADARILDGAFKWSVNGNFTVNRNKLLALEGGLQEFVVNNYTVLQVGQPIGIFKTYVNNGIYQTDEPILPGSGSRTGGAKVADLNGDGQITADDQTITGNANPDFIFGLSTNMAYKNFDLNAFFSGVQGNEIYNLARYTFENPLGQRNMFAGAANRWSPTNPTNDFVSGFQGGRLPISDRFMEDGSYIRLKNITLGYTLPKIKFVYNARIYVSANNLFTITNYTGFDPEVNTFGNTNTRIGVDNGVYPLAKSYIGGVQLTF</sequence>
<feature type="signal peptide" evidence="8">
    <location>
        <begin position="1"/>
        <end position="17"/>
    </location>
</feature>
<dbReference type="SUPFAM" id="SSF56935">
    <property type="entry name" value="Porins"/>
    <property type="match status" value="1"/>
</dbReference>
<keyword evidence="8" id="KW-0732">Signal</keyword>
<protein>
    <submittedName>
        <fullName evidence="10">TonB-dependent receptor</fullName>
    </submittedName>
</protein>
<dbReference type="Gene3D" id="2.40.170.20">
    <property type="entry name" value="TonB-dependent receptor, beta-barrel domain"/>
    <property type="match status" value="1"/>
</dbReference>
<evidence type="ECO:0000256" key="1">
    <source>
        <dbReference type="ARBA" id="ARBA00004571"/>
    </source>
</evidence>
<evidence type="ECO:0000259" key="9">
    <source>
        <dbReference type="Pfam" id="PF07715"/>
    </source>
</evidence>
<keyword evidence="6 7" id="KW-0998">Cell outer membrane</keyword>
<dbReference type="SUPFAM" id="SSF49464">
    <property type="entry name" value="Carboxypeptidase regulatory domain-like"/>
    <property type="match status" value="1"/>
</dbReference>
<comment type="similarity">
    <text evidence="7">Belongs to the TonB-dependent receptor family.</text>
</comment>
<dbReference type="InterPro" id="IPR036942">
    <property type="entry name" value="Beta-barrel_TonB_sf"/>
</dbReference>
<keyword evidence="5 7" id="KW-0472">Membrane</keyword>
<keyword evidence="10" id="KW-0675">Receptor</keyword>
<name>A0ABT8RBL3_9BACT</name>
<dbReference type="InterPro" id="IPR037066">
    <property type="entry name" value="Plug_dom_sf"/>
</dbReference>
<gene>
    <name evidence="10" type="ORF">Q0590_24145</name>
</gene>
<reference evidence="10" key="1">
    <citation type="submission" date="2023-07" db="EMBL/GenBank/DDBJ databases">
        <title>The genome sequence of Rhodocytophaga aerolata KACC 12507.</title>
        <authorList>
            <person name="Zhang X."/>
        </authorList>
    </citation>
    <scope>NUCLEOTIDE SEQUENCE</scope>
    <source>
        <strain evidence="10">KACC 12507</strain>
    </source>
</reference>
<evidence type="ECO:0000256" key="4">
    <source>
        <dbReference type="ARBA" id="ARBA00022692"/>
    </source>
</evidence>
<keyword evidence="3 7" id="KW-1134">Transmembrane beta strand</keyword>
<keyword evidence="2 7" id="KW-0813">Transport</keyword>
<dbReference type="InterPro" id="IPR023997">
    <property type="entry name" value="TonB-dep_OMP_SusC/RagA_CS"/>
</dbReference>
<evidence type="ECO:0000256" key="2">
    <source>
        <dbReference type="ARBA" id="ARBA00022448"/>
    </source>
</evidence>
<evidence type="ECO:0000256" key="3">
    <source>
        <dbReference type="ARBA" id="ARBA00022452"/>
    </source>
</evidence>
<dbReference type="Pfam" id="PF07715">
    <property type="entry name" value="Plug"/>
    <property type="match status" value="1"/>
</dbReference>
<feature type="domain" description="TonB-dependent receptor plug" evidence="9">
    <location>
        <begin position="109"/>
        <end position="224"/>
    </location>
</feature>
<dbReference type="PROSITE" id="PS52016">
    <property type="entry name" value="TONB_DEPENDENT_REC_3"/>
    <property type="match status" value="1"/>
</dbReference>
<keyword evidence="11" id="KW-1185">Reference proteome</keyword>
<dbReference type="Gene3D" id="2.170.130.10">
    <property type="entry name" value="TonB-dependent receptor, plug domain"/>
    <property type="match status" value="1"/>
</dbReference>
<evidence type="ECO:0000256" key="8">
    <source>
        <dbReference type="SAM" id="SignalP"/>
    </source>
</evidence>
<comment type="subcellular location">
    <subcellularLocation>
        <location evidence="1 7">Cell outer membrane</location>
        <topology evidence="1 7">Multi-pass membrane protein</topology>
    </subcellularLocation>
</comment>
<evidence type="ECO:0000256" key="7">
    <source>
        <dbReference type="PROSITE-ProRule" id="PRU01360"/>
    </source>
</evidence>